<accession>A0A0H5SVX5</accession>
<dbReference type="OrthoDB" id="9762705at2"/>
<dbReference type="PANTHER" id="PTHR45947:SF3">
    <property type="entry name" value="SULFOQUINOVOSYL TRANSFERASE SQD2"/>
    <property type="match status" value="1"/>
</dbReference>
<dbReference type="PANTHER" id="PTHR45947">
    <property type="entry name" value="SULFOQUINOVOSYL TRANSFERASE SQD2"/>
    <property type="match status" value="1"/>
</dbReference>
<dbReference type="Pfam" id="PF13439">
    <property type="entry name" value="Glyco_transf_4"/>
    <property type="match status" value="1"/>
</dbReference>
<dbReference type="AlphaFoldDB" id="A0A0H5SVX5"/>
<evidence type="ECO:0000259" key="2">
    <source>
        <dbReference type="Pfam" id="PF13439"/>
    </source>
</evidence>
<dbReference type="InterPro" id="IPR001296">
    <property type="entry name" value="Glyco_trans_1"/>
</dbReference>
<keyword evidence="4" id="KW-1185">Reference proteome</keyword>
<feature type="domain" description="Glycosyltransferase subfamily 4-like N-terminal" evidence="2">
    <location>
        <begin position="13"/>
        <end position="169"/>
    </location>
</feature>
<dbReference type="Proteomes" id="UP000236497">
    <property type="component" value="Unassembled WGS sequence"/>
</dbReference>
<dbReference type="InterPro" id="IPR028098">
    <property type="entry name" value="Glyco_trans_4-like_N"/>
</dbReference>
<protein>
    <recommendedName>
        <fullName evidence="5">Glycosyl transferase family 1 domain-containing protein</fullName>
    </recommendedName>
</protein>
<organism evidence="3 4">
    <name type="scientific">Herbinix hemicellulosilytica</name>
    <dbReference type="NCBI Taxonomy" id="1564487"/>
    <lineage>
        <taxon>Bacteria</taxon>
        <taxon>Bacillati</taxon>
        <taxon>Bacillota</taxon>
        <taxon>Clostridia</taxon>
        <taxon>Lachnospirales</taxon>
        <taxon>Lachnospiraceae</taxon>
        <taxon>Herbinix</taxon>
    </lineage>
</organism>
<evidence type="ECO:0000313" key="4">
    <source>
        <dbReference type="Proteomes" id="UP000236497"/>
    </source>
</evidence>
<dbReference type="EMBL" id="CVTD020000015">
    <property type="protein sequence ID" value="CRZ34488.1"/>
    <property type="molecule type" value="Genomic_DNA"/>
</dbReference>
<evidence type="ECO:0000313" key="3">
    <source>
        <dbReference type="EMBL" id="CRZ34488.1"/>
    </source>
</evidence>
<dbReference type="Gene3D" id="3.40.50.2000">
    <property type="entry name" value="Glycogen Phosphorylase B"/>
    <property type="match status" value="2"/>
</dbReference>
<dbReference type="InterPro" id="IPR050194">
    <property type="entry name" value="Glycosyltransferase_grp1"/>
</dbReference>
<reference evidence="3 4" key="1">
    <citation type="submission" date="2015-06" db="EMBL/GenBank/DDBJ databases">
        <authorList>
            <person name="Wibberg Daniel"/>
        </authorList>
    </citation>
    <scope>NUCLEOTIDE SEQUENCE [LARGE SCALE GENOMIC DNA]</scope>
    <source>
        <strain evidence="3 4">T3/55T</strain>
    </source>
</reference>
<name>A0A0H5SVX5_HERHM</name>
<dbReference type="GO" id="GO:0016757">
    <property type="term" value="F:glycosyltransferase activity"/>
    <property type="evidence" value="ECO:0007669"/>
    <property type="project" value="InterPro"/>
</dbReference>
<proteinExistence type="predicted"/>
<dbReference type="CDD" id="cd03801">
    <property type="entry name" value="GT4_PimA-like"/>
    <property type="match status" value="1"/>
</dbReference>
<evidence type="ECO:0000259" key="1">
    <source>
        <dbReference type="Pfam" id="PF00534"/>
    </source>
</evidence>
<gene>
    <name evidence="3" type="ORF">HHT355_1286</name>
</gene>
<dbReference type="RefSeq" id="WP_103202596.1">
    <property type="nucleotide sequence ID" value="NZ_CVTD020000015.1"/>
</dbReference>
<feature type="domain" description="Glycosyl transferase family 1" evidence="1">
    <location>
        <begin position="194"/>
        <end position="378"/>
    </location>
</feature>
<sequence>MKRLLIIHHSGIIGGAGVSLLHIIKSIDKQKYKVIVLCPDNPCEMIEILKNEDCEVIPLRNSPKIFNHYNGGIEHALSIKTLKNIIEILKDYRVMENYIKNTKPDIVIINSMTLFWLGRIIKKLNLKSICFHRETYQKGLIGLRSKIIKLGLSKWFDKVVFISKNDLKETGKISAITEVIYDRVEVSSFTSISKDEAIKKLNLDTNYKYVLYLGGMSKLKGAHIIMKAMKYVNESAKLIFINDTDSLIHPRFKDYKNIKDKIRLLLKKDIKYVVYKIYQKDNLKEKVIFKERTKNPEVYYKACDLVVFPSTKPHQSRPIYEAGISKIPILITDFIETSEFAKNGITAITFKNKDYIELANKINKIILGEIDTTEIVKQNYLQSIKNHDFATLKNDLERILDNM</sequence>
<evidence type="ECO:0008006" key="5">
    <source>
        <dbReference type="Google" id="ProtNLM"/>
    </source>
</evidence>
<dbReference type="Pfam" id="PF00534">
    <property type="entry name" value="Glycos_transf_1"/>
    <property type="match status" value="1"/>
</dbReference>
<dbReference type="SUPFAM" id="SSF53756">
    <property type="entry name" value="UDP-Glycosyltransferase/glycogen phosphorylase"/>
    <property type="match status" value="1"/>
</dbReference>